<feature type="domain" description="Chromo" evidence="1">
    <location>
        <begin position="251"/>
        <end position="301"/>
    </location>
</feature>
<dbReference type="OrthoDB" id="104704at2759"/>
<comment type="caution">
    <text evidence="2">The sequence shown here is derived from an EMBL/GenBank/DDBJ whole genome shotgun (WGS) entry which is preliminary data.</text>
</comment>
<dbReference type="PROSITE" id="PS50013">
    <property type="entry name" value="CHROMO_2"/>
    <property type="match status" value="1"/>
</dbReference>
<dbReference type="CDD" id="cd00024">
    <property type="entry name" value="CD_CSD"/>
    <property type="match status" value="1"/>
</dbReference>
<evidence type="ECO:0000259" key="1">
    <source>
        <dbReference type="PROSITE" id="PS50013"/>
    </source>
</evidence>
<dbReference type="InterPro" id="IPR000953">
    <property type="entry name" value="Chromo/chromo_shadow_dom"/>
</dbReference>
<dbReference type="SMART" id="SM00298">
    <property type="entry name" value="CHROMO"/>
    <property type="match status" value="1"/>
</dbReference>
<evidence type="ECO:0000313" key="2">
    <source>
        <dbReference type="EMBL" id="ETO66891.1"/>
    </source>
</evidence>
<accession>A0A080ZJT0</accession>
<evidence type="ECO:0000313" key="3">
    <source>
        <dbReference type="Proteomes" id="UP000028582"/>
    </source>
</evidence>
<dbReference type="EMBL" id="ANJA01002975">
    <property type="protein sequence ID" value="ETO66891.1"/>
    <property type="molecule type" value="Genomic_DNA"/>
</dbReference>
<dbReference type="Gene3D" id="2.40.50.40">
    <property type="match status" value="1"/>
</dbReference>
<organism evidence="2 3">
    <name type="scientific">Phytophthora nicotianae P1976</name>
    <dbReference type="NCBI Taxonomy" id="1317066"/>
    <lineage>
        <taxon>Eukaryota</taxon>
        <taxon>Sar</taxon>
        <taxon>Stramenopiles</taxon>
        <taxon>Oomycota</taxon>
        <taxon>Peronosporomycetes</taxon>
        <taxon>Peronosporales</taxon>
        <taxon>Peronosporaceae</taxon>
        <taxon>Phytophthora</taxon>
    </lineage>
</organism>
<proteinExistence type="predicted"/>
<dbReference type="InterPro" id="IPR056924">
    <property type="entry name" value="SH3_Tf2-1"/>
</dbReference>
<dbReference type="InterPro" id="IPR016197">
    <property type="entry name" value="Chromo-like_dom_sf"/>
</dbReference>
<sequence>MTSVREYAEDPLQQDWDEIAEGLVFAINTSQDTTRKDTPFYLVHGWDAQSTLRAMSSSLGRGSNRQSDAIAWRREVNRQHEVALTMAKDYQAVEKERRAKEHNEAPSRLEKAAVSGPRENRCSVDYMEALSVSNNAVESPLRSLFEIGGRVWLYMERVKPGLTKKLAHRWHGPFRIKRKVEEFAYELELPDKSGYRFYPVVHVSRLKAVNEYPSRPKTRLAQDVTEDIRFDFDEELLLEDSWVPDHLAGKYEVEAILDDRMPLSTSTERAVREFKAKWVGYDEPTWEPTPNLSCGGLLYAYLLVKKSERGLQMVQVADED</sequence>
<dbReference type="AlphaFoldDB" id="A0A080ZJT0"/>
<name>A0A080ZJT0_PHYNI</name>
<dbReference type="Proteomes" id="UP000028582">
    <property type="component" value="Unassembled WGS sequence"/>
</dbReference>
<protein>
    <recommendedName>
        <fullName evidence="1">Chromo domain-containing protein</fullName>
    </recommendedName>
</protein>
<gene>
    <name evidence="2" type="ORF">F444_16053</name>
</gene>
<reference evidence="2 3" key="1">
    <citation type="submission" date="2013-11" db="EMBL/GenBank/DDBJ databases">
        <title>The Genome Sequence of Phytophthora parasitica P1976.</title>
        <authorList>
            <consortium name="The Broad Institute Genomics Platform"/>
            <person name="Russ C."/>
            <person name="Tyler B."/>
            <person name="Panabieres F."/>
            <person name="Shan W."/>
            <person name="Tripathy S."/>
            <person name="Grunwald N."/>
            <person name="Machado M."/>
            <person name="Johnson C.S."/>
            <person name="Walker B."/>
            <person name="Young S."/>
            <person name="Zeng Q."/>
            <person name="Gargeya S."/>
            <person name="Fitzgerald M."/>
            <person name="Haas B."/>
            <person name="Abouelleil A."/>
            <person name="Allen A.W."/>
            <person name="Alvarado L."/>
            <person name="Arachchi H.M."/>
            <person name="Berlin A.M."/>
            <person name="Chapman S.B."/>
            <person name="Gainer-Dewar J."/>
            <person name="Goldberg J."/>
            <person name="Griggs A."/>
            <person name="Gujja S."/>
            <person name="Hansen M."/>
            <person name="Howarth C."/>
            <person name="Imamovic A."/>
            <person name="Ireland A."/>
            <person name="Larimer J."/>
            <person name="McCowan C."/>
            <person name="Murphy C."/>
            <person name="Pearson M."/>
            <person name="Poon T.W."/>
            <person name="Priest M."/>
            <person name="Roberts A."/>
            <person name="Saif S."/>
            <person name="Shea T."/>
            <person name="Sisk P."/>
            <person name="Sykes S."/>
            <person name="Wortman J."/>
            <person name="Nusbaum C."/>
            <person name="Birren B."/>
        </authorList>
    </citation>
    <scope>NUCLEOTIDE SEQUENCE [LARGE SCALE GENOMIC DNA]</scope>
    <source>
        <strain evidence="2 3">P1976</strain>
    </source>
</reference>
<dbReference type="Pfam" id="PF24626">
    <property type="entry name" value="SH3_Tf2-1"/>
    <property type="match status" value="1"/>
</dbReference>
<dbReference type="SUPFAM" id="SSF54160">
    <property type="entry name" value="Chromo domain-like"/>
    <property type="match status" value="1"/>
</dbReference>